<sequence length="638" mass="65193">MFRQKLSRLLAGAAVSALVALPLAPAGAAAVEYRGDAPAGSSTTSSTTPSSPTSSADQAPEAAAEAAEQVLTWTASASVTEYASTPTTATAGATTIVFENSAATGNNIGMSHTLTFDTSTPGYNHDVDLDILANPFDDNAGRYEAEVVLTPGTYRYFCAIPGHPDMVGELVVTEAPGEDTTAPVVTSQVTGQQDADGAYIGSATVNLTAEDDSSGVESIEYALDGGEYVPYTEAVVLDEPGTYTLEHRATDVAGNTSAPETVQVVVVAADGEDTTAPTVTGEVTGELDDNGAYVGSANVNLAAVDAGSGVASVEYDLDGAGYAAYTDPVVVDAPGEHTVTYRATDVAGNVSEPGSATFTVVEAPVEDTAPPTVTTEVTGEQDADGAYIASATVQILAEDAGSGVATVEYDLDGAGYTPYTDPLVVDITGSHTVSYRATDNDGNVSEPGTVELVIVGGGDPPDTTAPIASAQVEGDQDEDGAYIDSATVTINARDGGSGVAFIEYALDDFIFRSYTGSFDVTDPGAHALQYRATDNAGNVTWTGTLRFSVSRAATDACPVSDERPTVIIGGVDSGVANADTGNGCTIADLVDADGLWVSHKAFVSHVTQIADRLEAEGTIDAKERRTLINASRKSDIGK</sequence>
<gene>
    <name evidence="5" type="ORF">GCM10023198_06960</name>
</gene>
<feature type="compositionally biased region" description="Low complexity" evidence="3">
    <location>
        <begin position="41"/>
        <end position="66"/>
    </location>
</feature>
<feature type="signal peptide" evidence="4">
    <location>
        <begin position="1"/>
        <end position="28"/>
    </location>
</feature>
<name>A0ABP8WKM0_9MICO</name>
<evidence type="ECO:0000313" key="5">
    <source>
        <dbReference type="EMBL" id="GAA4690761.1"/>
    </source>
</evidence>
<dbReference type="InterPro" id="IPR013783">
    <property type="entry name" value="Ig-like_fold"/>
</dbReference>
<dbReference type="EMBL" id="BAABHM010000004">
    <property type="protein sequence ID" value="GAA4690761.1"/>
    <property type="molecule type" value="Genomic_DNA"/>
</dbReference>
<dbReference type="InterPro" id="IPR008972">
    <property type="entry name" value="Cupredoxin"/>
</dbReference>
<proteinExistence type="predicted"/>
<dbReference type="NCBIfam" id="NF047446">
    <property type="entry name" value="barrel_OmpL47"/>
    <property type="match status" value="4"/>
</dbReference>
<feature type="region of interest" description="Disordered" evidence="3">
    <location>
        <begin position="35"/>
        <end position="66"/>
    </location>
</feature>
<evidence type="ECO:0000313" key="6">
    <source>
        <dbReference type="Proteomes" id="UP001500843"/>
    </source>
</evidence>
<dbReference type="SUPFAM" id="SSF49503">
    <property type="entry name" value="Cupredoxins"/>
    <property type="match status" value="1"/>
</dbReference>
<feature type="chain" id="PRO_5046185319" description="Ig-like protein group 3" evidence="4">
    <location>
        <begin position="29"/>
        <end position="638"/>
    </location>
</feature>
<dbReference type="PROSITE" id="PS00196">
    <property type="entry name" value="COPPER_BLUE"/>
    <property type="match status" value="1"/>
</dbReference>
<reference evidence="6" key="1">
    <citation type="journal article" date="2019" name="Int. J. Syst. Evol. Microbiol.">
        <title>The Global Catalogue of Microorganisms (GCM) 10K type strain sequencing project: providing services to taxonomists for standard genome sequencing and annotation.</title>
        <authorList>
            <consortium name="The Broad Institute Genomics Platform"/>
            <consortium name="The Broad Institute Genome Sequencing Center for Infectious Disease"/>
            <person name="Wu L."/>
            <person name="Ma J."/>
        </authorList>
    </citation>
    <scope>NUCLEOTIDE SEQUENCE [LARGE SCALE GENOMIC DNA]</scope>
    <source>
        <strain evidence="6">JCM 17975</strain>
    </source>
</reference>
<organism evidence="5 6">
    <name type="scientific">Promicromonospora umidemergens</name>
    <dbReference type="NCBI Taxonomy" id="629679"/>
    <lineage>
        <taxon>Bacteria</taxon>
        <taxon>Bacillati</taxon>
        <taxon>Actinomycetota</taxon>
        <taxon>Actinomycetes</taxon>
        <taxon>Micrococcales</taxon>
        <taxon>Promicromonosporaceae</taxon>
        <taxon>Promicromonospora</taxon>
    </lineage>
</organism>
<dbReference type="InterPro" id="IPR058094">
    <property type="entry name" value="Ig-like_OmpL47-like"/>
</dbReference>
<evidence type="ECO:0000256" key="4">
    <source>
        <dbReference type="SAM" id="SignalP"/>
    </source>
</evidence>
<evidence type="ECO:0008006" key="7">
    <source>
        <dbReference type="Google" id="ProtNLM"/>
    </source>
</evidence>
<evidence type="ECO:0000256" key="2">
    <source>
        <dbReference type="ARBA" id="ARBA00023008"/>
    </source>
</evidence>
<dbReference type="Gene3D" id="2.60.40.420">
    <property type="entry name" value="Cupredoxins - blue copper proteins"/>
    <property type="match status" value="1"/>
</dbReference>
<keyword evidence="6" id="KW-1185">Reference proteome</keyword>
<dbReference type="InterPro" id="IPR028871">
    <property type="entry name" value="BlueCu_1_BS"/>
</dbReference>
<dbReference type="Proteomes" id="UP001500843">
    <property type="component" value="Unassembled WGS sequence"/>
</dbReference>
<dbReference type="RefSeq" id="WP_253871265.1">
    <property type="nucleotide sequence ID" value="NZ_BAABHM010000004.1"/>
</dbReference>
<comment type="caution">
    <text evidence="5">The sequence shown here is derived from an EMBL/GenBank/DDBJ whole genome shotgun (WGS) entry which is preliminary data.</text>
</comment>
<keyword evidence="1" id="KW-0479">Metal-binding</keyword>
<accession>A0ABP8WKM0</accession>
<dbReference type="Gene3D" id="2.60.40.10">
    <property type="entry name" value="Immunoglobulins"/>
    <property type="match status" value="2"/>
</dbReference>
<keyword evidence="4" id="KW-0732">Signal</keyword>
<evidence type="ECO:0000256" key="1">
    <source>
        <dbReference type="ARBA" id="ARBA00022723"/>
    </source>
</evidence>
<evidence type="ECO:0000256" key="3">
    <source>
        <dbReference type="SAM" id="MobiDB-lite"/>
    </source>
</evidence>
<keyword evidence="2" id="KW-0186">Copper</keyword>
<protein>
    <recommendedName>
        <fullName evidence="7">Ig-like protein group 3</fullName>
    </recommendedName>
</protein>